<evidence type="ECO:0000313" key="2">
    <source>
        <dbReference type="EMBL" id="WTS16594.1"/>
    </source>
</evidence>
<evidence type="ECO:0000256" key="1">
    <source>
        <dbReference type="SAM" id="MobiDB-lite"/>
    </source>
</evidence>
<protein>
    <submittedName>
        <fullName evidence="2">DUF6397 family protein</fullName>
    </submittedName>
</protein>
<dbReference type="Pfam" id="PF19934">
    <property type="entry name" value="DUF6397"/>
    <property type="match status" value="1"/>
</dbReference>
<gene>
    <name evidence="2" type="ORF">OHU69_39405</name>
</gene>
<dbReference type="EMBL" id="CP108195">
    <property type="protein sequence ID" value="WTS16594.1"/>
    <property type="molecule type" value="Genomic_DNA"/>
</dbReference>
<dbReference type="InterPro" id="IPR045652">
    <property type="entry name" value="DUF6397"/>
</dbReference>
<accession>A0AAU1UIK9</accession>
<dbReference type="AlphaFoldDB" id="A0AAU1UIK9"/>
<organism evidence="2">
    <name type="scientific">Streptomyces sp. NBC_00119</name>
    <dbReference type="NCBI Taxonomy" id="2975659"/>
    <lineage>
        <taxon>Bacteria</taxon>
        <taxon>Bacillati</taxon>
        <taxon>Actinomycetota</taxon>
        <taxon>Actinomycetes</taxon>
        <taxon>Kitasatosporales</taxon>
        <taxon>Streptomycetaceae</taxon>
        <taxon>Streptomyces</taxon>
    </lineage>
</organism>
<sequence length="328" mass="35678">MGGNTITTPATRVPAASLAQSRAARELGLKRGEFELAVRLGRVRTVPAADGGRRRVAREEIERVRDTAGFPDSLREHVRAVGTTEGATLMDITTARFTRLARAGMLTPVRFYLNRYRAVVWLYLAEELREFAAAEVNAPLMTGRAPDRMRARLDAGIDLRPRNWRSRHAGQLLGQSTDAWERAAAVASLMDPVVVLELVKCPYERGYLSKLRPESTGHGAPDSPSARIAERIMTADDPHEISWLRASLLLSLVEARRLRPAPRPNAGTSVAAHQEPLAPTTHSNGVALPEPDAAPAGGAIVTGEQCAVEAEPPRPSRGLFGWLCRRGA</sequence>
<reference evidence="2" key="1">
    <citation type="submission" date="2022-10" db="EMBL/GenBank/DDBJ databases">
        <title>The complete genomes of actinobacterial strains from the NBC collection.</title>
        <authorList>
            <person name="Joergensen T.S."/>
            <person name="Alvarez Arevalo M."/>
            <person name="Sterndorff E.B."/>
            <person name="Faurdal D."/>
            <person name="Vuksanovic O."/>
            <person name="Mourched A.-S."/>
            <person name="Charusanti P."/>
            <person name="Shaw S."/>
            <person name="Blin K."/>
            <person name="Weber T."/>
        </authorList>
    </citation>
    <scope>NUCLEOTIDE SEQUENCE</scope>
    <source>
        <strain evidence="2">NBC_00119</strain>
    </source>
</reference>
<proteinExistence type="predicted"/>
<name>A0AAU1UIK9_9ACTN</name>
<feature type="region of interest" description="Disordered" evidence="1">
    <location>
        <begin position="261"/>
        <end position="298"/>
    </location>
</feature>